<protein>
    <submittedName>
        <fullName evidence="1">Uncharacterized protein</fullName>
    </submittedName>
</protein>
<sequence>MQRAVCNQPSRISRIQRHLWFTQKWSRINKLKPKETPSWTFHGNANTIQSRFLQ</sequence>
<proteinExistence type="evidence at transcript level"/>
<reference evidence="1" key="1">
    <citation type="submission" date="2012-05" db="EMBL/GenBank/DDBJ databases">
        <authorList>
            <person name="Krishnakumar V."/>
            <person name="Cheung F."/>
            <person name="Xiao Y."/>
            <person name="Chan A."/>
            <person name="Moskal W.A."/>
            <person name="Town C.D."/>
        </authorList>
    </citation>
    <scope>NUCLEOTIDE SEQUENCE</scope>
</reference>
<dbReference type="EMBL" id="BT135905">
    <property type="protein sequence ID" value="AFK35700.1"/>
    <property type="molecule type" value="mRNA"/>
</dbReference>
<name>I3S608_LOTJA</name>
<organism evidence="1">
    <name type="scientific">Lotus japonicus</name>
    <name type="common">Lotus corniculatus var. japonicus</name>
    <dbReference type="NCBI Taxonomy" id="34305"/>
    <lineage>
        <taxon>Eukaryota</taxon>
        <taxon>Viridiplantae</taxon>
        <taxon>Streptophyta</taxon>
        <taxon>Embryophyta</taxon>
        <taxon>Tracheophyta</taxon>
        <taxon>Spermatophyta</taxon>
        <taxon>Magnoliopsida</taxon>
        <taxon>eudicotyledons</taxon>
        <taxon>Gunneridae</taxon>
        <taxon>Pentapetalae</taxon>
        <taxon>rosids</taxon>
        <taxon>fabids</taxon>
        <taxon>Fabales</taxon>
        <taxon>Fabaceae</taxon>
        <taxon>Papilionoideae</taxon>
        <taxon>50 kb inversion clade</taxon>
        <taxon>NPAAA clade</taxon>
        <taxon>Hologalegina</taxon>
        <taxon>robinioid clade</taxon>
        <taxon>Loteae</taxon>
        <taxon>Lotus</taxon>
    </lineage>
</organism>
<evidence type="ECO:0000313" key="1">
    <source>
        <dbReference type="EMBL" id="AFK35700.1"/>
    </source>
</evidence>
<accession>I3S608</accession>
<dbReference type="AlphaFoldDB" id="I3S608"/>